<name>A0A6C0KAN9_9ZZZZ</name>
<dbReference type="EMBL" id="MN740831">
    <property type="protein sequence ID" value="QHU14146.1"/>
    <property type="molecule type" value="Genomic_DNA"/>
</dbReference>
<protein>
    <recommendedName>
        <fullName evidence="2">Protein kinase domain-containing protein</fullName>
    </recommendedName>
</protein>
<organism evidence="1">
    <name type="scientific">viral metagenome</name>
    <dbReference type="NCBI Taxonomy" id="1070528"/>
    <lineage>
        <taxon>unclassified sequences</taxon>
        <taxon>metagenomes</taxon>
        <taxon>organismal metagenomes</taxon>
    </lineage>
</organism>
<evidence type="ECO:0000313" key="1">
    <source>
        <dbReference type="EMBL" id="QHU14146.1"/>
    </source>
</evidence>
<accession>A0A6C0KAN9</accession>
<evidence type="ECO:0008006" key="2">
    <source>
        <dbReference type="Google" id="ProtNLM"/>
    </source>
</evidence>
<reference evidence="1" key="1">
    <citation type="journal article" date="2020" name="Nature">
        <title>Giant virus diversity and host interactions through global metagenomics.</title>
        <authorList>
            <person name="Schulz F."/>
            <person name="Roux S."/>
            <person name="Paez-Espino D."/>
            <person name="Jungbluth S."/>
            <person name="Walsh D.A."/>
            <person name="Denef V.J."/>
            <person name="McMahon K.D."/>
            <person name="Konstantinidis K.T."/>
            <person name="Eloe-Fadrosh E.A."/>
            <person name="Kyrpides N.C."/>
            <person name="Woyke T."/>
        </authorList>
    </citation>
    <scope>NUCLEOTIDE SEQUENCE</scope>
    <source>
        <strain evidence="1">GVMAG-S-1101182-85</strain>
    </source>
</reference>
<dbReference type="AlphaFoldDB" id="A0A6C0KAN9"/>
<proteinExistence type="predicted"/>
<sequence>MNPLLSLEAFKMQTGGRIVGEGIDGCVFAEPAWPCEGSKDYQHIPLSRDGRYVSKIVPMSDTEDEYLRAAEHLLGPLASTFIAKLEGSCAPANSKNPPKLADKGAFMASRSSLAAWTEKDQACESLKQTLKEGKTISEGTHKIYFIQRYPITVGEWLTLHKNDPYKLIIRQIVHATPVFLTGLQKFYQNLNEQVFHIDLHVGNLFIRTQADKSLQLGVSDFGHCLLNNQVSNELPKYLTEYIQRYEFYSGYSQVPLEARLLNYCYQKKLDGADPRTLVTTWQNDREISMKIVGSKDTLLVNLYWYLKTLLEKPLFLEMVTELQSLCKTLRAHADKPVLILSKKQSFILQFILSRYLSFSPINALVEGMMGLKAEKPFQKEVEQIAIQVLGYQQRLTLAPDTGIKPFIRFLSRLLCVPYIQKVPLEQALKTVMEADMSHLFLESV</sequence>